<dbReference type="EC" id="1.11.1.24" evidence="3"/>
<dbReference type="FunFam" id="3.40.30.10:FF:000007">
    <property type="entry name" value="Thioredoxin-dependent thiol peroxidase"/>
    <property type="match status" value="1"/>
</dbReference>
<keyword evidence="6 14" id="KW-0560">Oxidoreductase</keyword>
<keyword evidence="15" id="KW-1185">Reference proteome</keyword>
<evidence type="ECO:0000256" key="9">
    <source>
        <dbReference type="ARBA" id="ARBA00032824"/>
    </source>
</evidence>
<evidence type="ECO:0000256" key="11">
    <source>
        <dbReference type="ARBA" id="ARBA00042639"/>
    </source>
</evidence>
<evidence type="ECO:0000256" key="2">
    <source>
        <dbReference type="ARBA" id="ARBA00011245"/>
    </source>
</evidence>
<evidence type="ECO:0000313" key="14">
    <source>
        <dbReference type="EMBL" id="ODJ86165.1"/>
    </source>
</evidence>
<dbReference type="InterPro" id="IPR036249">
    <property type="entry name" value="Thioredoxin-like_sf"/>
</dbReference>
<dbReference type="GO" id="GO:0005737">
    <property type="term" value="C:cytoplasm"/>
    <property type="evidence" value="ECO:0007669"/>
    <property type="project" value="TreeGrafter"/>
</dbReference>
<comment type="caution">
    <text evidence="14">The sequence shown here is derived from an EMBL/GenBank/DDBJ whole genome shotgun (WGS) entry which is preliminary data.</text>
</comment>
<name>A0A7Z0VIL7_9GAMM</name>
<evidence type="ECO:0000256" key="10">
    <source>
        <dbReference type="ARBA" id="ARBA00038489"/>
    </source>
</evidence>
<keyword evidence="8" id="KW-0676">Redox-active center</keyword>
<dbReference type="InterPro" id="IPR000866">
    <property type="entry name" value="AhpC/TSA"/>
</dbReference>
<organism evidence="14 15">
    <name type="scientific">Candidatus Thiodiazotropha endolucinida</name>
    <dbReference type="NCBI Taxonomy" id="1655433"/>
    <lineage>
        <taxon>Bacteria</taxon>
        <taxon>Pseudomonadati</taxon>
        <taxon>Pseudomonadota</taxon>
        <taxon>Gammaproteobacteria</taxon>
        <taxon>Chromatiales</taxon>
        <taxon>Sedimenticolaceae</taxon>
        <taxon>Candidatus Thiodiazotropha</taxon>
    </lineage>
</organism>
<keyword evidence="5" id="KW-0049">Antioxidant</keyword>
<proteinExistence type="inferred from homology"/>
<dbReference type="CDD" id="cd03017">
    <property type="entry name" value="PRX_BCP"/>
    <property type="match status" value="1"/>
</dbReference>
<dbReference type="GO" id="GO:0008379">
    <property type="term" value="F:thioredoxin peroxidase activity"/>
    <property type="evidence" value="ECO:0007669"/>
    <property type="project" value="TreeGrafter"/>
</dbReference>
<comment type="similarity">
    <text evidence="10">Belongs to the peroxiredoxin family. BCP/PrxQ subfamily.</text>
</comment>
<evidence type="ECO:0000256" key="3">
    <source>
        <dbReference type="ARBA" id="ARBA00013017"/>
    </source>
</evidence>
<evidence type="ECO:0000256" key="4">
    <source>
        <dbReference type="ARBA" id="ARBA00022559"/>
    </source>
</evidence>
<comment type="subunit">
    <text evidence="2">Monomer.</text>
</comment>
<comment type="function">
    <text evidence="1">Thiol-specific peroxidase that catalyzes the reduction of hydrogen peroxide and organic hydroperoxides to water and alcohols, respectively. Plays a role in cell protection against oxidative stress by detoxifying peroxides and as sensor of hydrogen peroxide-mediated signaling events.</text>
</comment>
<dbReference type="SUPFAM" id="SSF52833">
    <property type="entry name" value="Thioredoxin-like"/>
    <property type="match status" value="1"/>
</dbReference>
<dbReference type="PROSITE" id="PS51352">
    <property type="entry name" value="THIOREDOXIN_2"/>
    <property type="match status" value="1"/>
</dbReference>
<dbReference type="OrthoDB" id="9812811at2"/>
<reference evidence="14 15" key="1">
    <citation type="submission" date="2016-06" db="EMBL/GenBank/DDBJ databases">
        <title>Genome sequence of endosymbiont of Candidatus Endolucinida thiodiazotropha.</title>
        <authorList>
            <person name="Poehlein A."/>
            <person name="Koenig S."/>
            <person name="Heiden S.E."/>
            <person name="Thuermer A."/>
            <person name="Voget S."/>
            <person name="Daniel R."/>
            <person name="Markert S."/>
            <person name="Gros O."/>
            <person name="Schweder T."/>
        </authorList>
    </citation>
    <scope>NUCLEOTIDE SEQUENCE [LARGE SCALE GENOMIC DNA]</scope>
    <source>
        <strain evidence="14 15">COS</strain>
    </source>
</reference>
<evidence type="ECO:0000256" key="6">
    <source>
        <dbReference type="ARBA" id="ARBA00023002"/>
    </source>
</evidence>
<keyword evidence="7" id="KW-1015">Disulfide bond</keyword>
<dbReference type="InterPro" id="IPR050924">
    <property type="entry name" value="Peroxiredoxin_BCP/PrxQ"/>
</dbReference>
<dbReference type="PANTHER" id="PTHR42801:SF4">
    <property type="entry name" value="AHPC_TSA FAMILY PROTEIN"/>
    <property type="match status" value="1"/>
</dbReference>
<accession>A0A7Z0VIL7</accession>
<protein>
    <recommendedName>
        <fullName evidence="3">thioredoxin-dependent peroxiredoxin</fullName>
        <ecNumber evidence="3">1.11.1.24</ecNumber>
    </recommendedName>
    <alternativeName>
        <fullName evidence="9">Thioredoxin peroxidase</fullName>
    </alternativeName>
    <alternativeName>
        <fullName evidence="11">Thioredoxin-dependent peroxiredoxin Bcp</fullName>
    </alternativeName>
</protein>
<dbReference type="Proteomes" id="UP000094769">
    <property type="component" value="Unassembled WGS sequence"/>
</dbReference>
<evidence type="ECO:0000256" key="1">
    <source>
        <dbReference type="ARBA" id="ARBA00003330"/>
    </source>
</evidence>
<dbReference type="GO" id="GO:0034599">
    <property type="term" value="P:cellular response to oxidative stress"/>
    <property type="evidence" value="ECO:0007669"/>
    <property type="project" value="TreeGrafter"/>
</dbReference>
<evidence type="ECO:0000313" key="15">
    <source>
        <dbReference type="Proteomes" id="UP000094769"/>
    </source>
</evidence>
<sequence>MFTRYSQLPFAVGVFSLSQAICQARVDQPAPGFSLPDQNGKLHGLDDYRGRWLVLYFYPKDDTPGCSREACSFRDELARLNQMGVDLLGISTDGVASHLRFSDKFNIAFPLLSDSTGEVAASYGALFKLGPVKLAKRHTVIIDPTGCIAKIFRKVDPSVHSDEVTQALASLI</sequence>
<dbReference type="Pfam" id="PF00578">
    <property type="entry name" value="AhpC-TSA"/>
    <property type="match status" value="1"/>
</dbReference>
<dbReference type="Gene3D" id="3.40.30.10">
    <property type="entry name" value="Glutaredoxin"/>
    <property type="match status" value="1"/>
</dbReference>
<comment type="catalytic activity">
    <reaction evidence="12">
        <text>a hydroperoxide + [thioredoxin]-dithiol = an alcohol + [thioredoxin]-disulfide + H2O</text>
        <dbReference type="Rhea" id="RHEA:62620"/>
        <dbReference type="Rhea" id="RHEA-COMP:10698"/>
        <dbReference type="Rhea" id="RHEA-COMP:10700"/>
        <dbReference type="ChEBI" id="CHEBI:15377"/>
        <dbReference type="ChEBI" id="CHEBI:29950"/>
        <dbReference type="ChEBI" id="CHEBI:30879"/>
        <dbReference type="ChEBI" id="CHEBI:35924"/>
        <dbReference type="ChEBI" id="CHEBI:50058"/>
        <dbReference type="EC" id="1.11.1.24"/>
    </reaction>
</comment>
<dbReference type="InterPro" id="IPR013766">
    <property type="entry name" value="Thioredoxin_domain"/>
</dbReference>
<dbReference type="AlphaFoldDB" id="A0A7Z0VIL7"/>
<dbReference type="RefSeq" id="WP_069127452.1">
    <property type="nucleotide sequence ID" value="NZ_MARB01000026.1"/>
</dbReference>
<feature type="domain" description="Thioredoxin" evidence="13">
    <location>
        <begin position="24"/>
        <end position="172"/>
    </location>
</feature>
<evidence type="ECO:0000256" key="7">
    <source>
        <dbReference type="ARBA" id="ARBA00023157"/>
    </source>
</evidence>
<evidence type="ECO:0000256" key="12">
    <source>
        <dbReference type="ARBA" id="ARBA00049091"/>
    </source>
</evidence>
<evidence type="ECO:0000259" key="13">
    <source>
        <dbReference type="PROSITE" id="PS51352"/>
    </source>
</evidence>
<evidence type="ECO:0000256" key="8">
    <source>
        <dbReference type="ARBA" id="ARBA00023284"/>
    </source>
</evidence>
<evidence type="ECO:0000256" key="5">
    <source>
        <dbReference type="ARBA" id="ARBA00022862"/>
    </source>
</evidence>
<keyword evidence="4 14" id="KW-0575">Peroxidase</keyword>
<gene>
    <name evidence="14" type="primary">bcp_3</name>
    <name evidence="14" type="ORF">CODIS_35980</name>
</gene>
<dbReference type="GO" id="GO:0045454">
    <property type="term" value="P:cell redox homeostasis"/>
    <property type="evidence" value="ECO:0007669"/>
    <property type="project" value="TreeGrafter"/>
</dbReference>
<dbReference type="EMBL" id="MARB01000026">
    <property type="protein sequence ID" value="ODJ86165.1"/>
    <property type="molecule type" value="Genomic_DNA"/>
</dbReference>
<dbReference type="PANTHER" id="PTHR42801">
    <property type="entry name" value="THIOREDOXIN-DEPENDENT PEROXIDE REDUCTASE"/>
    <property type="match status" value="1"/>
</dbReference>